<dbReference type="EMBL" id="BNJK01000001">
    <property type="protein sequence ID" value="GHO92637.1"/>
    <property type="molecule type" value="Genomic_DNA"/>
</dbReference>
<dbReference type="RefSeq" id="WP_220203457.1">
    <property type="nucleotide sequence ID" value="NZ_BNJK01000001.1"/>
</dbReference>
<feature type="compositionally biased region" description="Acidic residues" evidence="1">
    <location>
        <begin position="274"/>
        <end position="298"/>
    </location>
</feature>
<evidence type="ECO:0000313" key="3">
    <source>
        <dbReference type="Proteomes" id="UP000597444"/>
    </source>
</evidence>
<reference evidence="2" key="1">
    <citation type="submission" date="2020-10" db="EMBL/GenBank/DDBJ databases">
        <title>Taxonomic study of unclassified bacteria belonging to the class Ktedonobacteria.</title>
        <authorList>
            <person name="Yabe S."/>
            <person name="Wang C.M."/>
            <person name="Zheng Y."/>
            <person name="Sakai Y."/>
            <person name="Cavaletti L."/>
            <person name="Monciardini P."/>
            <person name="Donadio S."/>
        </authorList>
    </citation>
    <scope>NUCLEOTIDE SEQUENCE</scope>
    <source>
        <strain evidence="2">ID150040</strain>
    </source>
</reference>
<dbReference type="AlphaFoldDB" id="A0A8J3IJV3"/>
<sequence length="400" mass="44049">MDDISRKQLEEEGLRGGGEDSRYIKYRHALQLNAGGHTHTLEVEVPVVIGTNDETRAQLLREAEVGMSQLADQIRRRFSSGAQREIGTQHAQQPSVPVPNAPTKPISRPAAAPAPQTTAQSVQPVQSSAMRSPERPTSAKKEVVVPPTRPSVGASMPGATLSTNNVDEVVSIADFVKYIKENFNLLPNQAMSLLGVKTLSGLNLRDELRRLQTLVAQPSTPTAETPNAAEDNAKPARNEPPTNNSSSHPKKAEPLDELAEERMTVREERPVYIFDEEVGPDDEDEVDDELEDLEDEESGLSPAMQSMAEDILKKLRELRGATTVSPSRIQVLNNVVVSQIGNEHLQELIDGVWGVTSPRKLKVDQVEELISWAKTEDDFVTQVDALLVLIEEERYARGNR</sequence>
<comment type="caution">
    <text evidence="2">The sequence shown here is derived from an EMBL/GenBank/DDBJ whole genome shotgun (WGS) entry which is preliminary data.</text>
</comment>
<feature type="compositionally biased region" description="Polar residues" evidence="1">
    <location>
        <begin position="215"/>
        <end position="225"/>
    </location>
</feature>
<evidence type="ECO:0000256" key="1">
    <source>
        <dbReference type="SAM" id="MobiDB-lite"/>
    </source>
</evidence>
<evidence type="ECO:0000313" key="2">
    <source>
        <dbReference type="EMBL" id="GHO92637.1"/>
    </source>
</evidence>
<feature type="compositionally biased region" description="Low complexity" evidence="1">
    <location>
        <begin position="109"/>
        <end position="120"/>
    </location>
</feature>
<feature type="region of interest" description="Disordered" evidence="1">
    <location>
        <begin position="1"/>
        <end position="21"/>
    </location>
</feature>
<gene>
    <name evidence="2" type="ORF">KSF_026850</name>
</gene>
<feature type="region of interest" description="Disordered" evidence="1">
    <location>
        <begin position="80"/>
        <end position="159"/>
    </location>
</feature>
<organism evidence="2 3">
    <name type="scientific">Reticulibacter mediterranei</name>
    <dbReference type="NCBI Taxonomy" id="2778369"/>
    <lineage>
        <taxon>Bacteria</taxon>
        <taxon>Bacillati</taxon>
        <taxon>Chloroflexota</taxon>
        <taxon>Ktedonobacteria</taxon>
        <taxon>Ktedonobacterales</taxon>
        <taxon>Reticulibacteraceae</taxon>
        <taxon>Reticulibacter</taxon>
    </lineage>
</organism>
<feature type="compositionally biased region" description="Basic and acidic residues" evidence="1">
    <location>
        <begin position="132"/>
        <end position="143"/>
    </location>
</feature>
<feature type="region of interest" description="Disordered" evidence="1">
    <location>
        <begin position="269"/>
        <end position="299"/>
    </location>
</feature>
<name>A0A8J3IJV3_9CHLR</name>
<protein>
    <submittedName>
        <fullName evidence="2">Uncharacterized protein</fullName>
    </submittedName>
</protein>
<accession>A0A8J3IJV3</accession>
<feature type="region of interest" description="Disordered" evidence="1">
    <location>
        <begin position="215"/>
        <end position="255"/>
    </location>
</feature>
<feature type="compositionally biased region" description="Polar residues" evidence="1">
    <location>
        <begin position="121"/>
        <end position="130"/>
    </location>
</feature>
<dbReference type="Proteomes" id="UP000597444">
    <property type="component" value="Unassembled WGS sequence"/>
</dbReference>
<keyword evidence="3" id="KW-1185">Reference proteome</keyword>
<proteinExistence type="predicted"/>